<dbReference type="PANTHER" id="PTHR15885">
    <property type="entry name" value="COILED-COIL DOMAIN-CONTAINING PROTEIN 174"/>
    <property type="match status" value="1"/>
</dbReference>
<gene>
    <name evidence="3" type="ORF">C1H76_1277</name>
</gene>
<dbReference type="InterPro" id="IPR025066">
    <property type="entry name" value="CCDC174-like"/>
</dbReference>
<keyword evidence="1" id="KW-0175">Coiled coil</keyword>
<evidence type="ECO:0000313" key="4">
    <source>
        <dbReference type="Proteomes" id="UP000308133"/>
    </source>
</evidence>
<reference evidence="3 4" key="1">
    <citation type="submission" date="2018-02" db="EMBL/GenBank/DDBJ databases">
        <title>Draft genome sequences of Elsinoe sp., causing black scab on jojoba.</title>
        <authorList>
            <person name="Stodart B."/>
            <person name="Jeffress S."/>
            <person name="Ash G."/>
            <person name="Arun Chinnappa K."/>
        </authorList>
    </citation>
    <scope>NUCLEOTIDE SEQUENCE [LARGE SCALE GENOMIC DNA]</scope>
    <source>
        <strain evidence="3 4">Hillstone_2</strain>
    </source>
</reference>
<dbReference type="EMBL" id="PTQR01000013">
    <property type="protein sequence ID" value="TKX26316.1"/>
    <property type="molecule type" value="Genomic_DNA"/>
</dbReference>
<comment type="caution">
    <text evidence="3">The sequence shown here is derived from an EMBL/GenBank/DDBJ whole genome shotgun (WGS) entry which is preliminary data.</text>
</comment>
<dbReference type="Proteomes" id="UP000308133">
    <property type="component" value="Unassembled WGS sequence"/>
</dbReference>
<feature type="region of interest" description="Disordered" evidence="2">
    <location>
        <begin position="1"/>
        <end position="106"/>
    </location>
</feature>
<organism evidence="3 4">
    <name type="scientific">Elsinoe australis</name>
    <dbReference type="NCBI Taxonomy" id="40998"/>
    <lineage>
        <taxon>Eukaryota</taxon>
        <taxon>Fungi</taxon>
        <taxon>Dikarya</taxon>
        <taxon>Ascomycota</taxon>
        <taxon>Pezizomycotina</taxon>
        <taxon>Dothideomycetes</taxon>
        <taxon>Dothideomycetidae</taxon>
        <taxon>Myriangiales</taxon>
        <taxon>Elsinoaceae</taxon>
        <taxon>Elsinoe</taxon>
    </lineage>
</organism>
<evidence type="ECO:0000313" key="3">
    <source>
        <dbReference type="EMBL" id="TKX26316.1"/>
    </source>
</evidence>
<evidence type="ECO:0000256" key="1">
    <source>
        <dbReference type="ARBA" id="ARBA00023054"/>
    </source>
</evidence>
<sequence length="348" mass="39787">MSSKDAHLYSAPGYTKNAKKPGRDIETSSSLAFTSQLSGLISSAKTSGRPAAGRAHKKKEDIFAMHNRNSAKRAKKDVEDLEDGRGRGTGKKAGGSGNSEAVDDAAWARSKRKMEEKARLYAAMKRGDVEDEEGKLMVDFDTKWATGQDAKDGEDRRWDNESSEGSEAEVEEVVEWEDEFGRTMKGTRTEMLREQRRNQLQEEIAERKRPRAPDKVIWGDTVQAAAFNPERNIQDKMEELARKRDKSLTPPPDTHFDASREVRSKGVGFMQLSLDAEERKKQMDELVKEREQTERKRSGRDQMMEERRRKLEERKKQIQEKRGKRKADEFLNGLEKEMATQQDEQDAT</sequence>
<dbReference type="PANTHER" id="PTHR15885:SF1">
    <property type="entry name" value="COILED-COIL DOMAIN-CONTAINING PROTEIN 174"/>
    <property type="match status" value="1"/>
</dbReference>
<feature type="compositionally biased region" description="Basic and acidic residues" evidence="2">
    <location>
        <begin position="254"/>
        <end position="264"/>
    </location>
</feature>
<protein>
    <submittedName>
        <fullName evidence="3">Uncharacterized protein</fullName>
    </submittedName>
</protein>
<name>A0A4U7BBK2_9PEZI</name>
<evidence type="ECO:0000256" key="2">
    <source>
        <dbReference type="SAM" id="MobiDB-lite"/>
    </source>
</evidence>
<accession>A0A4U7BBK2</accession>
<proteinExistence type="predicted"/>
<feature type="compositionally biased region" description="Polar residues" evidence="2">
    <location>
        <begin position="27"/>
        <end position="46"/>
    </location>
</feature>
<dbReference type="Pfam" id="PF13300">
    <property type="entry name" value="DUF4078"/>
    <property type="match status" value="1"/>
</dbReference>
<feature type="region of interest" description="Disordered" evidence="2">
    <location>
        <begin position="242"/>
        <end position="348"/>
    </location>
</feature>
<feature type="compositionally biased region" description="Acidic residues" evidence="2">
    <location>
        <begin position="161"/>
        <end position="173"/>
    </location>
</feature>
<feature type="region of interest" description="Disordered" evidence="2">
    <location>
        <begin position="146"/>
        <end position="173"/>
    </location>
</feature>
<dbReference type="AlphaFoldDB" id="A0A4U7BBK2"/>
<dbReference type="GO" id="GO:0005634">
    <property type="term" value="C:nucleus"/>
    <property type="evidence" value="ECO:0007669"/>
    <property type="project" value="TreeGrafter"/>
</dbReference>
<feature type="compositionally biased region" description="Basic and acidic residues" evidence="2">
    <location>
        <begin position="149"/>
        <end position="160"/>
    </location>
</feature>
<feature type="compositionally biased region" description="Basic and acidic residues" evidence="2">
    <location>
        <begin position="276"/>
        <end position="338"/>
    </location>
</feature>